<dbReference type="Proteomes" id="UP000008210">
    <property type="component" value="Chromosome 1"/>
</dbReference>
<feature type="domain" description="Serine aminopeptidase S33" evidence="2">
    <location>
        <begin position="88"/>
        <end position="213"/>
    </location>
</feature>
<dbReference type="STRING" id="381666.H16_A2163"/>
<dbReference type="Pfam" id="PF12146">
    <property type="entry name" value="Hydrolase_4"/>
    <property type="match status" value="1"/>
</dbReference>
<dbReference type="PANTHER" id="PTHR43798">
    <property type="entry name" value="MONOACYLGLYCEROL LIPASE"/>
    <property type="match status" value="1"/>
</dbReference>
<dbReference type="PANTHER" id="PTHR43798:SF33">
    <property type="entry name" value="HYDROLASE, PUTATIVE (AFU_ORTHOLOGUE AFUA_2G14860)-RELATED"/>
    <property type="match status" value="1"/>
</dbReference>
<feature type="region of interest" description="Disordered" evidence="1">
    <location>
        <begin position="404"/>
        <end position="425"/>
    </location>
</feature>
<name>Q0K9R1_CUPNH</name>
<accession>Q0K9R1</accession>
<reference evidence="3 4" key="1">
    <citation type="journal article" date="2006" name="Nat. Biotechnol.">
        <title>Genome sequence of the bioplastic-producing 'Knallgas' bacterium Ralstonia eutropha H16.</title>
        <authorList>
            <person name="Pohlmann A."/>
            <person name="Fricke W.F."/>
            <person name="Reinecke F."/>
            <person name="Kusian B."/>
            <person name="Liesegang H."/>
            <person name="Cramm R."/>
            <person name="Eitinger T."/>
            <person name="Ewering C."/>
            <person name="Potter M."/>
            <person name="Schwartz E."/>
            <person name="Strittmatter A."/>
            <person name="Voss I."/>
            <person name="Gottschalk G."/>
            <person name="Steinbuechel A."/>
            <person name="Friedrich B."/>
            <person name="Bowien B."/>
        </authorList>
    </citation>
    <scope>NUCLEOTIDE SEQUENCE [LARGE SCALE GENOMIC DNA]</scope>
    <source>
        <strain evidence="4">ATCC 17699 / DSM 428 / KCTC 22496 / NCIMB 10442 / H16 / Stanier 337</strain>
    </source>
</reference>
<dbReference type="PROSITE" id="PS51257">
    <property type="entry name" value="PROKAR_LIPOPROTEIN"/>
    <property type="match status" value="1"/>
</dbReference>
<gene>
    <name evidence="3" type="ordered locus">H16_A2163</name>
</gene>
<dbReference type="AlphaFoldDB" id="Q0K9R1"/>
<dbReference type="Gene3D" id="3.40.50.1820">
    <property type="entry name" value="alpha/beta hydrolase"/>
    <property type="match status" value="1"/>
</dbReference>
<dbReference type="InterPro" id="IPR022742">
    <property type="entry name" value="Hydrolase_4"/>
</dbReference>
<keyword evidence="4" id="KW-1185">Reference proteome</keyword>
<protein>
    <submittedName>
        <fullName evidence="3">Carboxylesterase</fullName>
    </submittedName>
</protein>
<evidence type="ECO:0000259" key="2">
    <source>
        <dbReference type="Pfam" id="PF12146"/>
    </source>
</evidence>
<dbReference type="EMBL" id="AM260479">
    <property type="protein sequence ID" value="CAJ93260.1"/>
    <property type="molecule type" value="Genomic_DNA"/>
</dbReference>
<dbReference type="GO" id="GO:0016020">
    <property type="term" value="C:membrane"/>
    <property type="evidence" value="ECO:0007669"/>
    <property type="project" value="TreeGrafter"/>
</dbReference>
<proteinExistence type="predicted"/>
<dbReference type="PATRIC" id="fig|381666.6.peg.2570"/>
<dbReference type="InterPro" id="IPR029058">
    <property type="entry name" value="AB_hydrolase_fold"/>
</dbReference>
<dbReference type="eggNOG" id="COG1647">
    <property type="taxonomic scope" value="Bacteria"/>
</dbReference>
<organism evidence="3 4">
    <name type="scientific">Cupriavidus necator (strain ATCC 17699 / DSM 428 / KCTC 22496 / NCIMB 10442 / H16 / Stanier 337)</name>
    <name type="common">Ralstonia eutropha</name>
    <dbReference type="NCBI Taxonomy" id="381666"/>
    <lineage>
        <taxon>Bacteria</taxon>
        <taxon>Pseudomonadati</taxon>
        <taxon>Pseudomonadota</taxon>
        <taxon>Betaproteobacteria</taxon>
        <taxon>Burkholderiales</taxon>
        <taxon>Burkholderiaceae</taxon>
        <taxon>Cupriavidus</taxon>
    </lineage>
</organism>
<dbReference type="HOGENOM" id="CLU_048269_0_0_4"/>
<evidence type="ECO:0000313" key="4">
    <source>
        <dbReference type="Proteomes" id="UP000008210"/>
    </source>
</evidence>
<evidence type="ECO:0000256" key="1">
    <source>
        <dbReference type="SAM" id="MobiDB-lite"/>
    </source>
</evidence>
<evidence type="ECO:0000313" key="3">
    <source>
        <dbReference type="EMBL" id="CAJ93260.1"/>
    </source>
</evidence>
<dbReference type="KEGG" id="reh:H16_A2163"/>
<dbReference type="SUPFAM" id="SSF53474">
    <property type="entry name" value="alpha/beta-Hydrolases"/>
    <property type="match status" value="1"/>
</dbReference>
<feature type="compositionally biased region" description="Basic and acidic residues" evidence="1">
    <location>
        <begin position="404"/>
        <end position="418"/>
    </location>
</feature>
<sequence length="425" mass="47423">MEDRLRSNRNKLNAARAVLGAMALTVAACAGIGSGGSLPARASFSDYRSETLSQLQARRHFQLADKAAELAWNGPGEWLPALSRAGTKPEKGILLIHGLGDSPWSFHDLARQLAAQGFLVRTVLLPGHGTRPEDLLDVTLEDWQRVVREQAEVLRRDVGQVYLGGFSTGANLALEYAYAHPDVAGLVLFSPAFQSNSRYDWLTPLIGWIRPWLLEPDGRRPMQNAVRYMTVPTNGFAQFYRSSRAARLRLEQGAYDKPVFMAVAQHDSVLDTRYLLTVFQDRFTHPASRLIWYGQRPETTADSGRVLVRGDTLPQLRISQFSHMGLLFSPANPLYGEQGRLRICWNGQDELATRACERGEAVWYSDWGYREAGKVHARLTFNPYFSWQGEVIAGVFAGADLRAGDRAPETQRMTRDDNGSSPQAM</sequence>
<dbReference type="InterPro" id="IPR050266">
    <property type="entry name" value="AB_hydrolase_sf"/>
</dbReference>